<organism evidence="9 10">
    <name type="scientific">Cyphellophora attinorum</name>
    <dbReference type="NCBI Taxonomy" id="1664694"/>
    <lineage>
        <taxon>Eukaryota</taxon>
        <taxon>Fungi</taxon>
        <taxon>Dikarya</taxon>
        <taxon>Ascomycota</taxon>
        <taxon>Pezizomycotina</taxon>
        <taxon>Eurotiomycetes</taxon>
        <taxon>Chaetothyriomycetidae</taxon>
        <taxon>Chaetothyriales</taxon>
        <taxon>Cyphellophoraceae</taxon>
        <taxon>Cyphellophora</taxon>
    </lineage>
</organism>
<name>A0A0N1P3B5_9EURO</name>
<evidence type="ECO:0000256" key="6">
    <source>
        <dbReference type="SAM" id="Coils"/>
    </source>
</evidence>
<dbReference type="PANTHER" id="PTHR13806:SF31">
    <property type="entry name" value="FLOTILLIN-LIKE PROTEIN 1-RELATED"/>
    <property type="match status" value="1"/>
</dbReference>
<dbReference type="InterPro" id="IPR036013">
    <property type="entry name" value="Band_7/SPFH_dom_sf"/>
</dbReference>
<feature type="coiled-coil region" evidence="6">
    <location>
        <begin position="347"/>
        <end position="374"/>
    </location>
</feature>
<dbReference type="SUPFAM" id="SSF117892">
    <property type="entry name" value="Band 7/SPFH domain"/>
    <property type="match status" value="1"/>
</dbReference>
<evidence type="ECO:0000256" key="1">
    <source>
        <dbReference type="ARBA" id="ARBA00004236"/>
    </source>
</evidence>
<feature type="domain" description="Band 7" evidence="8">
    <location>
        <begin position="7"/>
        <end position="198"/>
    </location>
</feature>
<sequence length="506" mass="56176">MRYCISEPNEYLVITGAQIEDVRVVKKAFVYPWQKVTRISVTPIDFPLNLQAMSIEKLQFALPAVFTIGPDNDPEALKKYALLLTGQPDGSRTTSSSKSAVVPTQRSHVQDIVKGIIEGETRVIVSSMTMEEIFKERQIFKEKVIQNVQHELAQFGLRIYNANVKELQDTPGSEYFAFLSRKAHEGASNQARIDVAEARMRGEVGEASKRGQTKQEISKIDAETAVLETKRKSEKAQADAELTNRQTELNMGIKMAQIKATRAAEARDAELQKDVELKKAQTELERLRAKDLVRSKIARETAEQDADAAFYKSNRVADGKAYAERQEAEAQFFKTEQATKASASRLMQEADAVYHQKMREAEALKAQAAALKAQVDALGGPQMFLQYQMIQHNIHEKLALANARAIQGLNPKFTIWNTGSSGGDGAGADPMGSIRNIMQNLPPLLTTINEQTGIQPPNWMIQMPPGQHQEYQQQLAKEAKLGNGHARKESFTGWDAKQAGSTSGSK</sequence>
<comment type="subcellular location">
    <subcellularLocation>
        <location evidence="1">Cell membrane</location>
    </subcellularLocation>
</comment>
<accession>A0A0N1P3B5</accession>
<dbReference type="EMBL" id="LFJN01000002">
    <property type="protein sequence ID" value="KPI44873.1"/>
    <property type="molecule type" value="Genomic_DNA"/>
</dbReference>
<dbReference type="Pfam" id="PF01145">
    <property type="entry name" value="Band_7"/>
    <property type="match status" value="1"/>
</dbReference>
<dbReference type="OrthoDB" id="6080404at2759"/>
<dbReference type="InterPro" id="IPR001107">
    <property type="entry name" value="Band_7"/>
</dbReference>
<evidence type="ECO:0000256" key="2">
    <source>
        <dbReference type="ARBA" id="ARBA00007161"/>
    </source>
</evidence>
<keyword evidence="3" id="KW-1003">Cell membrane</keyword>
<dbReference type="GO" id="GO:0005886">
    <property type="term" value="C:plasma membrane"/>
    <property type="evidence" value="ECO:0007669"/>
    <property type="project" value="UniProtKB-SubCell"/>
</dbReference>
<dbReference type="RefSeq" id="XP_018004836.1">
    <property type="nucleotide sequence ID" value="XM_018142431.1"/>
</dbReference>
<proteinExistence type="inferred from homology"/>
<dbReference type="GeneID" id="28734311"/>
<dbReference type="InterPro" id="IPR027705">
    <property type="entry name" value="Flotillin_fam"/>
</dbReference>
<evidence type="ECO:0000256" key="4">
    <source>
        <dbReference type="ARBA" id="ARBA00023136"/>
    </source>
</evidence>
<feature type="region of interest" description="Disordered" evidence="7">
    <location>
        <begin position="466"/>
        <end position="506"/>
    </location>
</feature>
<evidence type="ECO:0000256" key="5">
    <source>
        <dbReference type="RuleBase" id="RU366054"/>
    </source>
</evidence>
<keyword evidence="10" id="KW-1185">Reference proteome</keyword>
<evidence type="ECO:0000259" key="8">
    <source>
        <dbReference type="Pfam" id="PF01145"/>
    </source>
</evidence>
<keyword evidence="4" id="KW-0472">Membrane</keyword>
<dbReference type="Gene3D" id="3.30.479.30">
    <property type="entry name" value="Band 7 domain"/>
    <property type="match status" value="1"/>
</dbReference>
<dbReference type="STRING" id="1664694.A0A0N1P3B5"/>
<gene>
    <name evidence="9" type="ORF">AB675_2459</name>
</gene>
<evidence type="ECO:0000313" key="9">
    <source>
        <dbReference type="EMBL" id="KPI44873.1"/>
    </source>
</evidence>
<dbReference type="CDD" id="cd03399">
    <property type="entry name" value="SPFH_flotillin"/>
    <property type="match status" value="1"/>
</dbReference>
<dbReference type="Proteomes" id="UP000038010">
    <property type="component" value="Unassembled WGS sequence"/>
</dbReference>
<dbReference type="VEuPathDB" id="FungiDB:AB675_2459"/>
<dbReference type="PANTHER" id="PTHR13806">
    <property type="entry name" value="FLOTILLIN-RELATED"/>
    <property type="match status" value="1"/>
</dbReference>
<protein>
    <submittedName>
        <fullName evidence="9">Flotillin-like protein 1</fullName>
    </submittedName>
</protein>
<evidence type="ECO:0000256" key="7">
    <source>
        <dbReference type="SAM" id="MobiDB-lite"/>
    </source>
</evidence>
<evidence type="ECO:0000256" key="3">
    <source>
        <dbReference type="ARBA" id="ARBA00022475"/>
    </source>
</evidence>
<comment type="caution">
    <text evidence="9">The sequence shown here is derived from an EMBL/GenBank/DDBJ whole genome shotgun (WGS) entry which is preliminary data.</text>
</comment>
<reference evidence="9 10" key="1">
    <citation type="submission" date="2015-06" db="EMBL/GenBank/DDBJ databases">
        <title>Draft genome of the ant-associated black yeast Phialophora attae CBS 131958.</title>
        <authorList>
            <person name="Moreno L.F."/>
            <person name="Stielow B.J."/>
            <person name="de Hoog S."/>
            <person name="Vicente V.A."/>
            <person name="Weiss V.A."/>
            <person name="de Vries M."/>
            <person name="Cruz L.M."/>
            <person name="Souza E.M."/>
        </authorList>
    </citation>
    <scope>NUCLEOTIDE SEQUENCE [LARGE SCALE GENOMIC DNA]</scope>
    <source>
        <strain evidence="9 10">CBS 131958</strain>
    </source>
</reference>
<keyword evidence="6" id="KW-0175">Coiled coil</keyword>
<comment type="similarity">
    <text evidence="2 5">Belongs to the band 7/mec-2 family. Flotillin subfamily.</text>
</comment>
<evidence type="ECO:0000313" key="10">
    <source>
        <dbReference type="Proteomes" id="UP000038010"/>
    </source>
</evidence>
<dbReference type="AlphaFoldDB" id="A0A0N1P3B5"/>